<evidence type="ECO:0000256" key="1">
    <source>
        <dbReference type="SAM" id="Coils"/>
    </source>
</evidence>
<evidence type="ECO:0000313" key="3">
    <source>
        <dbReference type="Proteomes" id="UP001146670"/>
    </source>
</evidence>
<keyword evidence="3" id="KW-1185">Reference proteome</keyword>
<dbReference type="Proteomes" id="UP001146670">
    <property type="component" value="Unassembled WGS sequence"/>
</dbReference>
<protein>
    <submittedName>
        <fullName evidence="2">Uncharacterized protein</fullName>
    </submittedName>
</protein>
<dbReference type="RefSeq" id="WP_268752000.1">
    <property type="nucleotide sequence ID" value="NZ_JAPRFQ010000001.1"/>
</dbReference>
<dbReference type="AlphaFoldDB" id="A0A9X3FNA2"/>
<organism evidence="2 3">
    <name type="scientific">Aerococcus kribbianus</name>
    <dbReference type="NCBI Taxonomy" id="2999064"/>
    <lineage>
        <taxon>Bacteria</taxon>
        <taxon>Bacillati</taxon>
        <taxon>Bacillota</taxon>
        <taxon>Bacilli</taxon>
        <taxon>Lactobacillales</taxon>
        <taxon>Aerococcaceae</taxon>
        <taxon>Aerococcus</taxon>
    </lineage>
</organism>
<name>A0A9X3FNA2_9LACT</name>
<comment type="caution">
    <text evidence="2">The sequence shown here is derived from an EMBL/GenBank/DDBJ whole genome shotgun (WGS) entry which is preliminary data.</text>
</comment>
<reference evidence="2" key="1">
    <citation type="submission" date="2022-12" db="EMBL/GenBank/DDBJ databases">
        <title>Description and comparative metabolic analysis of Aerococcus sp. nov., isolated from the feces of a pig.</title>
        <authorList>
            <person name="Chang Y.-H."/>
        </authorList>
    </citation>
    <scope>NUCLEOTIDE SEQUENCE</scope>
    <source>
        <strain evidence="2">YH-aer222</strain>
    </source>
</reference>
<gene>
    <name evidence="2" type="ORF">OW157_03765</name>
</gene>
<dbReference type="EMBL" id="JAPRFR010000001">
    <property type="protein sequence ID" value="MCZ0725687.1"/>
    <property type="molecule type" value="Genomic_DNA"/>
</dbReference>
<keyword evidence="1" id="KW-0175">Coiled coil</keyword>
<feature type="coiled-coil region" evidence="1">
    <location>
        <begin position="143"/>
        <end position="170"/>
    </location>
</feature>
<evidence type="ECO:0000313" key="2">
    <source>
        <dbReference type="EMBL" id="MCZ0725687.1"/>
    </source>
</evidence>
<sequence>MQEPQYLTLHGDKDGKKWVAEITGEDPTFKLKRTFLPEINPNTYAIYDGYYQIYGQCPGISPFEKEYCWVIDGHMHRHLSFRQVLGQLDQIKALDDQRTERIKVQIKAVLDAIANELDHELVDQDMAFQKESIDFMDDFDALAAGYSQLIKQKEQMIQRYQNKLDQLPEDYV</sequence>
<proteinExistence type="predicted"/>
<accession>A0A9X3FNA2</accession>